<feature type="region of interest" description="Disordered" evidence="1">
    <location>
        <begin position="131"/>
        <end position="158"/>
    </location>
</feature>
<evidence type="ECO:0000313" key="2">
    <source>
        <dbReference type="EMBL" id="GAA3278454.1"/>
    </source>
</evidence>
<dbReference type="Proteomes" id="UP001501736">
    <property type="component" value="Unassembled WGS sequence"/>
</dbReference>
<evidence type="ECO:0000256" key="1">
    <source>
        <dbReference type="SAM" id="MobiDB-lite"/>
    </source>
</evidence>
<feature type="region of interest" description="Disordered" evidence="1">
    <location>
        <begin position="388"/>
        <end position="409"/>
    </location>
</feature>
<organism evidence="2 3">
    <name type="scientific">Nesterenkonia halobia</name>
    <dbReference type="NCBI Taxonomy" id="37922"/>
    <lineage>
        <taxon>Bacteria</taxon>
        <taxon>Bacillati</taxon>
        <taxon>Actinomycetota</taxon>
        <taxon>Actinomycetes</taxon>
        <taxon>Micrococcales</taxon>
        <taxon>Micrococcaceae</taxon>
        <taxon>Nesterenkonia</taxon>
    </lineage>
</organism>
<protein>
    <submittedName>
        <fullName evidence="2">Uncharacterized protein</fullName>
    </submittedName>
</protein>
<comment type="caution">
    <text evidence="2">The sequence shown here is derived from an EMBL/GenBank/DDBJ whole genome shotgun (WGS) entry which is preliminary data.</text>
</comment>
<accession>A0ABP6R7B3</accession>
<proteinExistence type="predicted"/>
<name>A0ABP6R7B3_9MICC</name>
<sequence>MRLDQLPAAVIIEDHADPASPTQAEQQLQNMLDERGYLVLEDRRLHEALAQSGARWVVADLNVTHGSGDTPAALIAVGGPEMGQVDIEVDMADLTDRQTGDLDLDEIAESCHQLSRYYDNTVASRQRDLDNHAGATTGAPLPSRELDADHGHGPAPTAEDFIERSEDLFSEAEQLGLRTETIPGEPEPAYDASLGHTRQRLQQTAANASSEADRLAAQWDSAPTPERRQRWDYVNRLNDFSSRAALLAETPTADPFDDHSAQVRETVAALRGRLENHTVEHVHTGGDHEAIAIYPADDEPQDYRVMVSSADGGPLDNTGWHVGVEYFDPAEHGAATGLVVDQNWEVFTSYDDADAAQVPSQVVRGIDQVRDLADAPDQSLDVDLDQHAHQQAVESQTRLNQQPSSGPSF</sequence>
<dbReference type="RefSeq" id="WP_344717178.1">
    <property type="nucleotide sequence ID" value="NZ_BAAAYG010000001.1"/>
</dbReference>
<reference evidence="3" key="1">
    <citation type="journal article" date="2019" name="Int. J. Syst. Evol. Microbiol.">
        <title>The Global Catalogue of Microorganisms (GCM) 10K type strain sequencing project: providing services to taxonomists for standard genome sequencing and annotation.</title>
        <authorList>
            <consortium name="The Broad Institute Genomics Platform"/>
            <consortium name="The Broad Institute Genome Sequencing Center for Infectious Disease"/>
            <person name="Wu L."/>
            <person name="Ma J."/>
        </authorList>
    </citation>
    <scope>NUCLEOTIDE SEQUENCE [LARGE SCALE GENOMIC DNA]</scope>
    <source>
        <strain evidence="3">JCM 11483</strain>
    </source>
</reference>
<feature type="compositionally biased region" description="Polar residues" evidence="1">
    <location>
        <begin position="392"/>
        <end position="409"/>
    </location>
</feature>
<evidence type="ECO:0000313" key="3">
    <source>
        <dbReference type="Proteomes" id="UP001501736"/>
    </source>
</evidence>
<keyword evidence="3" id="KW-1185">Reference proteome</keyword>
<gene>
    <name evidence="2" type="ORF">GCM10020260_00560</name>
</gene>
<dbReference type="EMBL" id="BAAAYG010000001">
    <property type="protein sequence ID" value="GAA3278454.1"/>
    <property type="molecule type" value="Genomic_DNA"/>
</dbReference>